<proteinExistence type="predicted"/>
<organism evidence="1">
    <name type="scientific">Myoviridae sp. ctJ2i1</name>
    <dbReference type="NCBI Taxonomy" id="2825079"/>
    <lineage>
        <taxon>Viruses</taxon>
        <taxon>Duplodnaviria</taxon>
        <taxon>Heunggongvirae</taxon>
        <taxon>Uroviricota</taxon>
        <taxon>Caudoviricetes</taxon>
    </lineage>
</organism>
<evidence type="ECO:0000313" key="1">
    <source>
        <dbReference type="EMBL" id="DAG00751.1"/>
    </source>
</evidence>
<accession>A0A8S5V2A8</accession>
<sequence>MFLLCVYTYNVLKTFRVGYLIIILSGSEMLL</sequence>
<protein>
    <submittedName>
        <fullName evidence="1">Uncharacterized protein</fullName>
    </submittedName>
</protein>
<reference evidence="1" key="1">
    <citation type="journal article" date="2021" name="Proc. Natl. Acad. Sci. U.S.A.">
        <title>A Catalog of Tens of Thousands of Viruses from Human Metagenomes Reveals Hidden Associations with Chronic Diseases.</title>
        <authorList>
            <person name="Tisza M.J."/>
            <person name="Buck C.B."/>
        </authorList>
    </citation>
    <scope>NUCLEOTIDE SEQUENCE</scope>
    <source>
        <strain evidence="1">CtJ2i1</strain>
    </source>
</reference>
<name>A0A8S5V2A8_9CAUD</name>
<dbReference type="EMBL" id="BK016182">
    <property type="protein sequence ID" value="DAG00751.1"/>
    <property type="molecule type" value="Genomic_DNA"/>
</dbReference>